<evidence type="ECO:0000313" key="1">
    <source>
        <dbReference type="EMBL" id="GFR32226.1"/>
    </source>
</evidence>
<proteinExistence type="predicted"/>
<reference evidence="1" key="1">
    <citation type="submission" date="2020-07" db="EMBL/GenBank/DDBJ databases">
        <title>Multicomponent nature underlies the extraordinary mechanical properties of spider dragline silk.</title>
        <authorList>
            <person name="Kono N."/>
            <person name="Nakamura H."/>
            <person name="Mori M."/>
            <person name="Yoshida Y."/>
            <person name="Ohtoshi R."/>
            <person name="Malay A.D."/>
            <person name="Moran D.A.P."/>
            <person name="Tomita M."/>
            <person name="Numata K."/>
            <person name="Arakawa K."/>
        </authorList>
    </citation>
    <scope>NUCLEOTIDE SEQUENCE</scope>
</reference>
<name>A0A8X6K5J4_TRICU</name>
<gene>
    <name evidence="1" type="ORF">TNCT_641891</name>
</gene>
<accession>A0A8X6K5J4</accession>
<dbReference type="OrthoDB" id="10268301at2759"/>
<organism evidence="1 2">
    <name type="scientific">Trichonephila clavata</name>
    <name type="common">Joro spider</name>
    <name type="synonym">Nephila clavata</name>
    <dbReference type="NCBI Taxonomy" id="2740835"/>
    <lineage>
        <taxon>Eukaryota</taxon>
        <taxon>Metazoa</taxon>
        <taxon>Ecdysozoa</taxon>
        <taxon>Arthropoda</taxon>
        <taxon>Chelicerata</taxon>
        <taxon>Arachnida</taxon>
        <taxon>Araneae</taxon>
        <taxon>Araneomorphae</taxon>
        <taxon>Entelegynae</taxon>
        <taxon>Araneoidea</taxon>
        <taxon>Nephilidae</taxon>
        <taxon>Trichonephila</taxon>
    </lineage>
</organism>
<keyword evidence="2" id="KW-1185">Reference proteome</keyword>
<dbReference type="EMBL" id="BMAO01039551">
    <property type="protein sequence ID" value="GFR32226.1"/>
    <property type="molecule type" value="Genomic_DNA"/>
</dbReference>
<protein>
    <submittedName>
        <fullName evidence="1">Uncharacterized protein</fullName>
    </submittedName>
</protein>
<evidence type="ECO:0000313" key="2">
    <source>
        <dbReference type="Proteomes" id="UP000887116"/>
    </source>
</evidence>
<sequence>MDNPFLGGMDGKKNVLLYLFWNPPRGYPNENSLQNDLERNDHPFKVMLVSFLESSGWSTSGNKWMLRFEQPCEE</sequence>
<comment type="caution">
    <text evidence="1">The sequence shown here is derived from an EMBL/GenBank/DDBJ whole genome shotgun (WGS) entry which is preliminary data.</text>
</comment>
<dbReference type="AlphaFoldDB" id="A0A8X6K5J4"/>
<dbReference type="Proteomes" id="UP000887116">
    <property type="component" value="Unassembled WGS sequence"/>
</dbReference>